<name>A0A1I1EAX4_9BACT</name>
<evidence type="ECO:0000313" key="1">
    <source>
        <dbReference type="EMBL" id="SFB82518.1"/>
    </source>
</evidence>
<accession>A0A1I1EAX4</accession>
<gene>
    <name evidence="1" type="ORF">SAMN05421780_101648</name>
</gene>
<organism evidence="1 2">
    <name type="scientific">Flexibacter flexilis DSM 6793</name>
    <dbReference type="NCBI Taxonomy" id="927664"/>
    <lineage>
        <taxon>Bacteria</taxon>
        <taxon>Pseudomonadati</taxon>
        <taxon>Bacteroidota</taxon>
        <taxon>Cytophagia</taxon>
        <taxon>Cytophagales</taxon>
        <taxon>Flexibacteraceae</taxon>
        <taxon>Flexibacter</taxon>
    </lineage>
</organism>
<protein>
    <submittedName>
        <fullName evidence="1">Uncharacterized protein</fullName>
    </submittedName>
</protein>
<evidence type="ECO:0000313" key="2">
    <source>
        <dbReference type="Proteomes" id="UP000199514"/>
    </source>
</evidence>
<dbReference type="Proteomes" id="UP000199514">
    <property type="component" value="Unassembled WGS sequence"/>
</dbReference>
<proteinExistence type="predicted"/>
<dbReference type="STRING" id="927664.SAMN05421780_101648"/>
<reference evidence="1 2" key="1">
    <citation type="submission" date="2016-10" db="EMBL/GenBank/DDBJ databases">
        <authorList>
            <person name="de Groot N.N."/>
        </authorList>
    </citation>
    <scope>NUCLEOTIDE SEQUENCE [LARGE SCALE GENOMIC DNA]</scope>
    <source>
        <strain evidence="1 2">DSM 6793</strain>
    </source>
</reference>
<dbReference type="RefSeq" id="WP_091507189.1">
    <property type="nucleotide sequence ID" value="NZ_FOLE01000001.1"/>
</dbReference>
<dbReference type="AlphaFoldDB" id="A0A1I1EAX4"/>
<sequence length="77" mass="8503">MDASKFLNILLDLASDSEKATETLNTLANNISSNQSTEISANLDKLKEFFSDSIVNEYNPSNLKIIEKIGANDYFGL</sequence>
<dbReference type="EMBL" id="FOLE01000001">
    <property type="protein sequence ID" value="SFB82518.1"/>
    <property type="molecule type" value="Genomic_DNA"/>
</dbReference>
<keyword evidence="2" id="KW-1185">Reference proteome</keyword>